<dbReference type="Proteomes" id="UP000828390">
    <property type="component" value="Unassembled WGS sequence"/>
</dbReference>
<evidence type="ECO:0000313" key="3">
    <source>
        <dbReference type="Proteomes" id="UP000828390"/>
    </source>
</evidence>
<evidence type="ECO:0000313" key="2">
    <source>
        <dbReference type="EMBL" id="KAH3818699.1"/>
    </source>
</evidence>
<comment type="caution">
    <text evidence="2">The sequence shown here is derived from an EMBL/GenBank/DDBJ whole genome shotgun (WGS) entry which is preliminary data.</text>
</comment>
<sequence length="76" mass="7741">MRPILAVAAILMAASIVCEAEILEQLYFQAQSQCCARITCGQGTSCSLTSFTTCGCQGPIGGPGLGGDNGADELAR</sequence>
<accession>A0A9D4GNI3</accession>
<keyword evidence="1" id="KW-0732">Signal</keyword>
<dbReference type="AlphaFoldDB" id="A0A9D4GNI3"/>
<evidence type="ECO:0000256" key="1">
    <source>
        <dbReference type="SAM" id="SignalP"/>
    </source>
</evidence>
<organism evidence="2 3">
    <name type="scientific">Dreissena polymorpha</name>
    <name type="common">Zebra mussel</name>
    <name type="synonym">Mytilus polymorpha</name>
    <dbReference type="NCBI Taxonomy" id="45954"/>
    <lineage>
        <taxon>Eukaryota</taxon>
        <taxon>Metazoa</taxon>
        <taxon>Spiralia</taxon>
        <taxon>Lophotrochozoa</taxon>
        <taxon>Mollusca</taxon>
        <taxon>Bivalvia</taxon>
        <taxon>Autobranchia</taxon>
        <taxon>Heteroconchia</taxon>
        <taxon>Euheterodonta</taxon>
        <taxon>Imparidentia</taxon>
        <taxon>Neoheterodontei</taxon>
        <taxon>Myida</taxon>
        <taxon>Dreissenoidea</taxon>
        <taxon>Dreissenidae</taxon>
        <taxon>Dreissena</taxon>
    </lineage>
</organism>
<name>A0A9D4GNI3_DREPO</name>
<gene>
    <name evidence="2" type="ORF">DPMN_120421</name>
</gene>
<feature type="chain" id="PRO_5039547402" evidence="1">
    <location>
        <begin position="21"/>
        <end position="76"/>
    </location>
</feature>
<reference evidence="2" key="2">
    <citation type="submission" date="2020-11" db="EMBL/GenBank/DDBJ databases">
        <authorList>
            <person name="McCartney M.A."/>
            <person name="Auch B."/>
            <person name="Kono T."/>
            <person name="Mallez S."/>
            <person name="Becker A."/>
            <person name="Gohl D.M."/>
            <person name="Silverstein K.A.T."/>
            <person name="Koren S."/>
            <person name="Bechman K.B."/>
            <person name="Herman A."/>
            <person name="Abrahante J.E."/>
            <person name="Garbe J."/>
        </authorList>
    </citation>
    <scope>NUCLEOTIDE SEQUENCE</scope>
    <source>
        <strain evidence="2">Duluth1</strain>
        <tissue evidence="2">Whole animal</tissue>
    </source>
</reference>
<feature type="signal peptide" evidence="1">
    <location>
        <begin position="1"/>
        <end position="20"/>
    </location>
</feature>
<protein>
    <submittedName>
        <fullName evidence="2">Uncharacterized protein</fullName>
    </submittedName>
</protein>
<reference evidence="2" key="1">
    <citation type="journal article" date="2019" name="bioRxiv">
        <title>The Genome of the Zebra Mussel, Dreissena polymorpha: A Resource for Invasive Species Research.</title>
        <authorList>
            <person name="McCartney M.A."/>
            <person name="Auch B."/>
            <person name="Kono T."/>
            <person name="Mallez S."/>
            <person name="Zhang Y."/>
            <person name="Obille A."/>
            <person name="Becker A."/>
            <person name="Abrahante J.E."/>
            <person name="Garbe J."/>
            <person name="Badalamenti J.P."/>
            <person name="Herman A."/>
            <person name="Mangelson H."/>
            <person name="Liachko I."/>
            <person name="Sullivan S."/>
            <person name="Sone E.D."/>
            <person name="Koren S."/>
            <person name="Silverstein K.A.T."/>
            <person name="Beckman K.B."/>
            <person name="Gohl D.M."/>
        </authorList>
    </citation>
    <scope>NUCLEOTIDE SEQUENCE</scope>
    <source>
        <strain evidence="2">Duluth1</strain>
        <tissue evidence="2">Whole animal</tissue>
    </source>
</reference>
<keyword evidence="3" id="KW-1185">Reference proteome</keyword>
<dbReference type="EMBL" id="JAIWYP010000005">
    <property type="protein sequence ID" value="KAH3818699.1"/>
    <property type="molecule type" value="Genomic_DNA"/>
</dbReference>
<proteinExistence type="predicted"/>